<feature type="transmembrane region" description="Helical" evidence="4">
    <location>
        <begin position="656"/>
        <end position="678"/>
    </location>
</feature>
<keyword evidence="4" id="KW-0472">Membrane</keyword>
<keyword evidence="1" id="KW-0677">Repeat</keyword>
<proteinExistence type="predicted"/>
<dbReference type="Proteomes" id="UP001652625">
    <property type="component" value="Chromosome 10"/>
</dbReference>
<dbReference type="SUPFAM" id="SSF48403">
    <property type="entry name" value="Ankyrin repeat"/>
    <property type="match status" value="1"/>
</dbReference>
<dbReference type="PROSITE" id="PS50088">
    <property type="entry name" value="ANK_REPEAT"/>
    <property type="match status" value="4"/>
</dbReference>
<evidence type="ECO:0000256" key="3">
    <source>
        <dbReference type="PROSITE-ProRule" id="PRU00023"/>
    </source>
</evidence>
<dbReference type="PROSITE" id="PS50297">
    <property type="entry name" value="ANK_REP_REGION"/>
    <property type="match status" value="2"/>
</dbReference>
<evidence type="ECO:0000256" key="1">
    <source>
        <dbReference type="ARBA" id="ARBA00022737"/>
    </source>
</evidence>
<dbReference type="InterPro" id="IPR050745">
    <property type="entry name" value="Multifunctional_regulatory"/>
</dbReference>
<dbReference type="Pfam" id="PF12796">
    <property type="entry name" value="Ank_2"/>
    <property type="match status" value="2"/>
</dbReference>
<feature type="repeat" description="ANK" evidence="3">
    <location>
        <begin position="202"/>
        <end position="234"/>
    </location>
</feature>
<dbReference type="RefSeq" id="XP_065663243.1">
    <property type="nucleotide sequence ID" value="XM_065807171.1"/>
</dbReference>
<accession>A0ABM4CN38</accession>
<sequence>MSCENNLFFKRKVTDELLYRKGPSPISDEEQFSYLQTDKIVPLGLSESFLTHGEKEENAGSEVLIIYFAKLGHCSDESITVDLNYIKVLINNGADVNYADDFGQTVMHEAALRWPLEVAQFLFDHHANLNKTDNYGRTPLHVAASVNYSAMVKWLVENGANIHATTFNENQTPLHFASKYNSVNSIVRLLELGAKVDAQDYKERTPLYLAAETCCEEASRILLEHGAPAGVYDDSGMSCLSHLVAKMPNVAVEALDQFQHVDKANRTTKYYLSYLETKKWKNSRKLLKKSVRVVLIREPLEDIVKNQDSSLIMHPVIQRLVKKKTLLYGQHSFIFVLLINLLFTTIWTALTFTLPHHKFDISTDLKTAAPETILPNITESADLTFTKSYDSTLSLHSTISLDSTNTTASTIQSISQVEFYTPYDKQSWRFVLEFIGLLLAIYFFIQTKVQFKMATESYTGVKASRLQELSRDLNFCHPRWPQERKLIEEEIRNINIETMGSLYDAWIVFDMLCYIGLAFLMITRIILISSKEVDNTYETALRAHYYAFPVVLFIIWIRFMSSFRPFFAIGPFIAMFGSVAEETVKFAFLFMEFLIPYACTVWIIFGGPRWDDNSYTNFDDVMFQLLRITNRDSFSYTNLYTHNGTVNTSEKVVAQLICGSFYAFMSITCISLYIGILSQTFTRVFSNAAATAYMLQAEALIIAEKKLGKKKKREVQNAIANYCSPEIVFELEDEAEGASQVLAMLENISRQLEFLQKGQAELKQKSDYIEEEASSLLYEKDKIIDDLSVRIQDLMTSSDA</sequence>
<feature type="transmembrane region" description="Helical" evidence="4">
    <location>
        <begin position="427"/>
        <end position="445"/>
    </location>
</feature>
<gene>
    <name evidence="6" type="primary">LOC100201352</name>
</gene>
<name>A0ABM4CN38_HYDVU</name>
<feature type="transmembrane region" description="Helical" evidence="4">
    <location>
        <begin position="332"/>
        <end position="350"/>
    </location>
</feature>
<dbReference type="SMART" id="SM00248">
    <property type="entry name" value="ANK"/>
    <property type="match status" value="5"/>
</dbReference>
<evidence type="ECO:0000256" key="4">
    <source>
        <dbReference type="SAM" id="Phobius"/>
    </source>
</evidence>
<reference evidence="6" key="1">
    <citation type="submission" date="2025-08" db="UniProtKB">
        <authorList>
            <consortium name="RefSeq"/>
        </authorList>
    </citation>
    <scope>IDENTIFICATION</scope>
</reference>
<protein>
    <submittedName>
        <fullName evidence="6">Uncharacterized protein LOC100201352 isoform X3</fullName>
    </submittedName>
</protein>
<dbReference type="InterPro" id="IPR002110">
    <property type="entry name" value="Ankyrin_rpt"/>
</dbReference>
<dbReference type="PANTHER" id="PTHR24189">
    <property type="entry name" value="MYOTROPHIN"/>
    <property type="match status" value="1"/>
</dbReference>
<dbReference type="Gene3D" id="1.25.40.20">
    <property type="entry name" value="Ankyrin repeat-containing domain"/>
    <property type="match status" value="2"/>
</dbReference>
<dbReference type="GeneID" id="100201352"/>
<evidence type="ECO:0000313" key="5">
    <source>
        <dbReference type="Proteomes" id="UP001652625"/>
    </source>
</evidence>
<evidence type="ECO:0000256" key="2">
    <source>
        <dbReference type="ARBA" id="ARBA00023043"/>
    </source>
</evidence>
<feature type="repeat" description="ANK" evidence="3">
    <location>
        <begin position="169"/>
        <end position="201"/>
    </location>
</feature>
<feature type="repeat" description="ANK" evidence="3">
    <location>
        <begin position="102"/>
        <end position="134"/>
    </location>
</feature>
<organism evidence="5 6">
    <name type="scientific">Hydra vulgaris</name>
    <name type="common">Hydra</name>
    <name type="synonym">Hydra attenuata</name>
    <dbReference type="NCBI Taxonomy" id="6087"/>
    <lineage>
        <taxon>Eukaryota</taxon>
        <taxon>Metazoa</taxon>
        <taxon>Cnidaria</taxon>
        <taxon>Hydrozoa</taxon>
        <taxon>Hydroidolina</taxon>
        <taxon>Anthoathecata</taxon>
        <taxon>Aplanulata</taxon>
        <taxon>Hydridae</taxon>
        <taxon>Hydra</taxon>
    </lineage>
</organism>
<feature type="transmembrane region" description="Helical" evidence="4">
    <location>
        <begin position="539"/>
        <end position="556"/>
    </location>
</feature>
<dbReference type="InterPro" id="IPR036770">
    <property type="entry name" value="Ankyrin_rpt-contain_sf"/>
</dbReference>
<feature type="transmembrane region" description="Helical" evidence="4">
    <location>
        <begin position="586"/>
        <end position="605"/>
    </location>
</feature>
<feature type="repeat" description="ANK" evidence="3">
    <location>
        <begin position="135"/>
        <end position="167"/>
    </location>
</feature>
<feature type="transmembrane region" description="Helical" evidence="4">
    <location>
        <begin position="502"/>
        <end position="527"/>
    </location>
</feature>
<evidence type="ECO:0000313" key="6">
    <source>
        <dbReference type="RefSeq" id="XP_065663243.1"/>
    </source>
</evidence>
<keyword evidence="4" id="KW-1133">Transmembrane helix</keyword>
<keyword evidence="4" id="KW-0812">Transmembrane</keyword>
<keyword evidence="2 3" id="KW-0040">ANK repeat</keyword>
<keyword evidence="5" id="KW-1185">Reference proteome</keyword>